<keyword evidence="3" id="KW-1185">Reference proteome</keyword>
<dbReference type="Proteomes" id="UP000317078">
    <property type="component" value="Unassembled WGS sequence"/>
</dbReference>
<feature type="domain" description="AB hydrolase-1" evidence="1">
    <location>
        <begin position="22"/>
        <end position="247"/>
    </location>
</feature>
<protein>
    <submittedName>
        <fullName evidence="2">Alpha/beta fold hydrolase</fullName>
    </submittedName>
</protein>
<dbReference type="GO" id="GO:0016020">
    <property type="term" value="C:membrane"/>
    <property type="evidence" value="ECO:0007669"/>
    <property type="project" value="TreeGrafter"/>
</dbReference>
<dbReference type="RefSeq" id="WP_140881778.1">
    <property type="nucleotide sequence ID" value="NZ_RCZP01000003.1"/>
</dbReference>
<sequence>MSARLEAAGIALLHRSGPDAVPPLVLLHGIGSNAESWRPLMGALPEGRALWAWNAPGYGGSAPVAPAAPTPGDYAAALARLLDALGLDRIVLAGHSLGCLFAARFAARHPARVARLALMSPALGYGVTAGPLPPAVQARIDDLSALGPTAFAERRAARLVHDAPSRPAVLEGVRRAMAAVDPAGYAQAVHALGAGDLLADAARLAMPVLVATGLEDVVTPPDNARRLHAALPNPIRLAEFPAAGHALPQEFPAEVAALLAETILA</sequence>
<dbReference type="InterPro" id="IPR050266">
    <property type="entry name" value="AB_hydrolase_sf"/>
</dbReference>
<dbReference type="PRINTS" id="PR00111">
    <property type="entry name" value="ABHYDROLASE"/>
</dbReference>
<dbReference type="InterPro" id="IPR000073">
    <property type="entry name" value="AB_hydrolase_1"/>
</dbReference>
<dbReference type="OrthoDB" id="9804723at2"/>
<dbReference type="GO" id="GO:0016787">
    <property type="term" value="F:hydrolase activity"/>
    <property type="evidence" value="ECO:0007669"/>
    <property type="project" value="UniProtKB-KW"/>
</dbReference>
<dbReference type="Pfam" id="PF00561">
    <property type="entry name" value="Abhydrolase_1"/>
    <property type="match status" value="1"/>
</dbReference>
<dbReference type="EMBL" id="RCZP01000003">
    <property type="protein sequence ID" value="TPG59681.1"/>
    <property type="molecule type" value="Genomic_DNA"/>
</dbReference>
<gene>
    <name evidence="2" type="ORF">EAH89_05455</name>
</gene>
<evidence type="ECO:0000313" key="2">
    <source>
        <dbReference type="EMBL" id="TPG59681.1"/>
    </source>
</evidence>
<organism evidence="2 3">
    <name type="scientific">Muricoccus nepalensis</name>
    <dbReference type="NCBI Taxonomy" id="1854500"/>
    <lineage>
        <taxon>Bacteria</taxon>
        <taxon>Pseudomonadati</taxon>
        <taxon>Pseudomonadota</taxon>
        <taxon>Alphaproteobacteria</taxon>
        <taxon>Acetobacterales</taxon>
        <taxon>Roseomonadaceae</taxon>
        <taxon>Muricoccus</taxon>
    </lineage>
</organism>
<comment type="caution">
    <text evidence="2">The sequence shown here is derived from an EMBL/GenBank/DDBJ whole genome shotgun (WGS) entry which is preliminary data.</text>
</comment>
<name>A0A502GD57_9PROT</name>
<dbReference type="SUPFAM" id="SSF53474">
    <property type="entry name" value="alpha/beta-Hydrolases"/>
    <property type="match status" value="1"/>
</dbReference>
<dbReference type="PANTHER" id="PTHR43798">
    <property type="entry name" value="MONOACYLGLYCEROL LIPASE"/>
    <property type="match status" value="1"/>
</dbReference>
<dbReference type="InterPro" id="IPR029058">
    <property type="entry name" value="AB_hydrolase_fold"/>
</dbReference>
<keyword evidence="2" id="KW-0378">Hydrolase</keyword>
<dbReference type="PANTHER" id="PTHR43798:SF33">
    <property type="entry name" value="HYDROLASE, PUTATIVE (AFU_ORTHOLOGUE AFUA_2G14860)-RELATED"/>
    <property type="match status" value="1"/>
</dbReference>
<accession>A0A502GD57</accession>
<reference evidence="2 3" key="1">
    <citation type="journal article" date="2019" name="Environ. Microbiol.">
        <title>Species interactions and distinct microbial communities in high Arctic permafrost affected cryosols are associated with the CH4 and CO2 gas fluxes.</title>
        <authorList>
            <person name="Altshuler I."/>
            <person name="Hamel J."/>
            <person name="Turney S."/>
            <person name="Magnuson E."/>
            <person name="Levesque R."/>
            <person name="Greer C."/>
            <person name="Whyte L.G."/>
        </authorList>
    </citation>
    <scope>NUCLEOTIDE SEQUENCE [LARGE SCALE GENOMIC DNA]</scope>
    <source>
        <strain evidence="2 3">S9.3B</strain>
    </source>
</reference>
<dbReference type="Gene3D" id="3.40.50.1820">
    <property type="entry name" value="alpha/beta hydrolase"/>
    <property type="match status" value="1"/>
</dbReference>
<evidence type="ECO:0000313" key="3">
    <source>
        <dbReference type="Proteomes" id="UP000317078"/>
    </source>
</evidence>
<dbReference type="AlphaFoldDB" id="A0A502GD57"/>
<proteinExistence type="predicted"/>
<evidence type="ECO:0000259" key="1">
    <source>
        <dbReference type="Pfam" id="PF00561"/>
    </source>
</evidence>